<evidence type="ECO:0000256" key="1">
    <source>
        <dbReference type="SAM" id="MobiDB-lite"/>
    </source>
</evidence>
<protein>
    <submittedName>
        <fullName evidence="2">Uncharacterized protein</fullName>
    </submittedName>
</protein>
<evidence type="ECO:0000313" key="3">
    <source>
        <dbReference type="Proteomes" id="UP000236290"/>
    </source>
</evidence>
<dbReference type="Proteomes" id="UP000236290">
    <property type="component" value="Unassembled WGS sequence"/>
</dbReference>
<gene>
    <name evidence="2" type="ORF">THARTR1_08933</name>
</gene>
<proteinExistence type="predicted"/>
<organism evidence="2 3">
    <name type="scientific">Trichoderma harzianum</name>
    <name type="common">Hypocrea lixii</name>
    <dbReference type="NCBI Taxonomy" id="5544"/>
    <lineage>
        <taxon>Eukaryota</taxon>
        <taxon>Fungi</taxon>
        <taxon>Dikarya</taxon>
        <taxon>Ascomycota</taxon>
        <taxon>Pezizomycotina</taxon>
        <taxon>Sordariomycetes</taxon>
        <taxon>Hypocreomycetidae</taxon>
        <taxon>Hypocreales</taxon>
        <taxon>Hypocreaceae</taxon>
        <taxon>Trichoderma</taxon>
    </lineage>
</organism>
<comment type="caution">
    <text evidence="2">The sequence shown here is derived from an EMBL/GenBank/DDBJ whole genome shotgun (WGS) entry which is preliminary data.</text>
</comment>
<dbReference type="EMBL" id="MTYI01000157">
    <property type="protein sequence ID" value="PNP50406.1"/>
    <property type="molecule type" value="Genomic_DNA"/>
</dbReference>
<dbReference type="AlphaFoldDB" id="A0A2K0TY28"/>
<evidence type="ECO:0000313" key="2">
    <source>
        <dbReference type="EMBL" id="PNP50406.1"/>
    </source>
</evidence>
<sequence length="187" mass="21315">MQPPLIALHSSLVAVSRRWDIDHKNHNVRYIQSTDDEDDECTYDSRGMDPNHGQRAPTDPLDETPRSLSPFDHCLHALSQYIDATGKITEPFYQGKMAYDAESEGLSINIPLVSSYRESRDSTNSAPHAPYWEEGNANINGLLKRLQTFQNLEYSVNDAGQEEIFVSRQEGPPKHDEVRNSMQIKWL</sequence>
<name>A0A2K0TY28_TRIHA</name>
<reference evidence="2 3" key="1">
    <citation type="submission" date="2017-02" db="EMBL/GenBank/DDBJ databases">
        <title>Genomes of Trichoderma spp. with biocontrol activity.</title>
        <authorList>
            <person name="Gardiner D."/>
            <person name="Kazan K."/>
            <person name="Vos C."/>
            <person name="Harvey P."/>
        </authorList>
    </citation>
    <scope>NUCLEOTIDE SEQUENCE [LARGE SCALE GENOMIC DNA]</scope>
    <source>
        <strain evidence="2 3">Tr1</strain>
    </source>
</reference>
<accession>A0A2K0TY28</accession>
<feature type="region of interest" description="Disordered" evidence="1">
    <location>
        <begin position="32"/>
        <end position="62"/>
    </location>
</feature>